<feature type="compositionally biased region" description="Basic and acidic residues" evidence="2">
    <location>
        <begin position="57"/>
        <end position="74"/>
    </location>
</feature>
<dbReference type="InterPro" id="IPR036869">
    <property type="entry name" value="J_dom_sf"/>
</dbReference>
<feature type="region of interest" description="Disordered" evidence="2">
    <location>
        <begin position="197"/>
        <end position="218"/>
    </location>
</feature>
<dbReference type="EMBL" id="VXIV02002468">
    <property type="protein sequence ID" value="KAF6025355.1"/>
    <property type="molecule type" value="Genomic_DNA"/>
</dbReference>
<protein>
    <recommendedName>
        <fullName evidence="3">J domain-containing protein</fullName>
    </recommendedName>
</protein>
<dbReference type="SUPFAM" id="SSF46565">
    <property type="entry name" value="Chaperone J-domain"/>
    <property type="match status" value="1"/>
</dbReference>
<evidence type="ECO:0000256" key="1">
    <source>
        <dbReference type="ARBA" id="ARBA00023186"/>
    </source>
</evidence>
<dbReference type="Gene3D" id="1.10.287.110">
    <property type="entry name" value="DnaJ domain"/>
    <property type="match status" value="1"/>
</dbReference>
<keyword evidence="5" id="KW-1185">Reference proteome</keyword>
<dbReference type="CDD" id="cd06257">
    <property type="entry name" value="DnaJ"/>
    <property type="match status" value="1"/>
</dbReference>
<dbReference type="SMART" id="SM00271">
    <property type="entry name" value="DnaJ"/>
    <property type="match status" value="1"/>
</dbReference>
<dbReference type="OrthoDB" id="10250354at2759"/>
<feature type="region of interest" description="Disordered" evidence="2">
    <location>
        <begin position="54"/>
        <end position="170"/>
    </location>
</feature>
<feature type="domain" description="J" evidence="3">
    <location>
        <begin position="5"/>
        <end position="69"/>
    </location>
</feature>
<dbReference type="PRINTS" id="PR00625">
    <property type="entry name" value="JDOMAIN"/>
</dbReference>
<comment type="caution">
    <text evidence="4">The sequence shown here is derived from an EMBL/GenBank/DDBJ whole genome shotgun (WGS) entry which is preliminary data.</text>
</comment>
<feature type="compositionally biased region" description="Polar residues" evidence="2">
    <location>
        <begin position="122"/>
        <end position="136"/>
    </location>
</feature>
<keyword evidence="1" id="KW-0143">Chaperone</keyword>
<evidence type="ECO:0000313" key="4">
    <source>
        <dbReference type="EMBL" id="KAF6025355.1"/>
    </source>
</evidence>
<proteinExistence type="predicted"/>
<dbReference type="GO" id="GO:0005737">
    <property type="term" value="C:cytoplasm"/>
    <property type="evidence" value="ECO:0007669"/>
    <property type="project" value="TreeGrafter"/>
</dbReference>
<sequence>MAVSNYFKDLELEITATGNDVRTAYKRLAKQWHPDKNKESGAEEKFKQILAAYNHLQSDDRRETLARELKRQSESKAAPTPKPPPQPPPSAQPPTRSSSTHNFQQAKHSEDARPKSSKSRTKQSNASTTKTSNESWWDNYKSNNSNNSENKKESNQKTKFKRTKFSRNSPERFMHSFMNFDDPFDDILFSIFMIPPSKSPPKSKPRTDPFGNKLPNNLMSENIYDWKSATKGRGQQPDYQEYLDGSC</sequence>
<dbReference type="GO" id="GO:0042026">
    <property type="term" value="P:protein refolding"/>
    <property type="evidence" value="ECO:0007669"/>
    <property type="project" value="TreeGrafter"/>
</dbReference>
<feature type="compositionally biased region" description="Pro residues" evidence="2">
    <location>
        <begin position="80"/>
        <end position="92"/>
    </location>
</feature>
<reference evidence="4" key="1">
    <citation type="submission" date="2020-06" db="EMBL/GenBank/DDBJ databases">
        <title>Draft genome of Bugula neritina, a colonial animal packing powerful symbionts and potential medicines.</title>
        <authorList>
            <person name="Rayko M."/>
        </authorList>
    </citation>
    <scope>NUCLEOTIDE SEQUENCE [LARGE SCALE GENOMIC DNA]</scope>
    <source>
        <strain evidence="4">Kwan_BN1</strain>
    </source>
</reference>
<gene>
    <name evidence="4" type="ORF">EB796_016342</name>
</gene>
<evidence type="ECO:0000259" key="3">
    <source>
        <dbReference type="PROSITE" id="PS50076"/>
    </source>
</evidence>
<name>A0A7J7JGX3_BUGNE</name>
<dbReference type="PANTHER" id="PTHR43096:SF52">
    <property type="entry name" value="DNAJ HOMOLOG 1, MITOCHONDRIAL-RELATED"/>
    <property type="match status" value="1"/>
</dbReference>
<dbReference type="GO" id="GO:0051082">
    <property type="term" value="F:unfolded protein binding"/>
    <property type="evidence" value="ECO:0007669"/>
    <property type="project" value="TreeGrafter"/>
</dbReference>
<organism evidence="4 5">
    <name type="scientific">Bugula neritina</name>
    <name type="common">Brown bryozoan</name>
    <name type="synonym">Sertularia neritina</name>
    <dbReference type="NCBI Taxonomy" id="10212"/>
    <lineage>
        <taxon>Eukaryota</taxon>
        <taxon>Metazoa</taxon>
        <taxon>Spiralia</taxon>
        <taxon>Lophotrochozoa</taxon>
        <taxon>Bryozoa</taxon>
        <taxon>Gymnolaemata</taxon>
        <taxon>Cheilostomatida</taxon>
        <taxon>Flustrina</taxon>
        <taxon>Buguloidea</taxon>
        <taxon>Bugulidae</taxon>
        <taxon>Bugula</taxon>
    </lineage>
</organism>
<dbReference type="Pfam" id="PF00226">
    <property type="entry name" value="DnaJ"/>
    <property type="match status" value="1"/>
</dbReference>
<dbReference type="AlphaFoldDB" id="A0A7J7JGX3"/>
<dbReference type="PANTHER" id="PTHR43096">
    <property type="entry name" value="DNAJ HOMOLOG 1, MITOCHONDRIAL-RELATED"/>
    <property type="match status" value="1"/>
</dbReference>
<dbReference type="PROSITE" id="PS50076">
    <property type="entry name" value="DNAJ_2"/>
    <property type="match status" value="1"/>
</dbReference>
<feature type="compositionally biased region" description="Polar residues" evidence="2">
    <location>
        <begin position="96"/>
        <end position="106"/>
    </location>
</feature>
<evidence type="ECO:0000256" key="2">
    <source>
        <dbReference type="SAM" id="MobiDB-lite"/>
    </source>
</evidence>
<dbReference type="Proteomes" id="UP000593567">
    <property type="component" value="Unassembled WGS sequence"/>
</dbReference>
<evidence type="ECO:0000313" key="5">
    <source>
        <dbReference type="Proteomes" id="UP000593567"/>
    </source>
</evidence>
<accession>A0A7J7JGX3</accession>
<dbReference type="InterPro" id="IPR001623">
    <property type="entry name" value="DnaJ_domain"/>
</dbReference>